<reference evidence="2" key="2">
    <citation type="journal article" date="2018" name="Mol. Plant Microbe Interact.">
        <title>Genome sequence resources for the wheat stripe rust pathogen (Puccinia striiformis f. sp. tritici) and the barley stripe rust pathogen (Puccinia striiformis f. sp. hordei).</title>
        <authorList>
            <person name="Xia C."/>
            <person name="Wang M."/>
            <person name="Yin C."/>
            <person name="Cornejo O.E."/>
            <person name="Hulbert S.H."/>
            <person name="Chen X."/>
        </authorList>
    </citation>
    <scope>NUCLEOTIDE SEQUENCE [LARGE SCALE GENOMIC DNA]</scope>
    <source>
        <strain evidence="2">93-210</strain>
    </source>
</reference>
<evidence type="ECO:0000313" key="1">
    <source>
        <dbReference type="EMBL" id="KAI7943983.1"/>
    </source>
</evidence>
<accession>A0ACC0E4A0</accession>
<sequence length="1109" mass="124141">MEQSENGQEEQAQAQEETIKNSPFNSIRLSSDQTEPLDLTTSDLAIALEPFGYGKNQLTGQRSTTLRQLPQILTKFQNSRDTVFFTNDGLKAIGAFAAQNPEYVVENEFLNELLSSARQVNAQPNHPPAENQEQQEESSSSPSHEREAAAEEEGSDHRIRTAESPASSNGDRAGVYYGSNLSSPDQLALDEPEDEFQDRSAGDHSFDSNQERTVVLAEQPQTQPSSSKSSPKRTSRTERHQSVPIGFGDSYQVMKRPQPPNRRKKISSVDLHSHTTTPSKLIQQKRSSSLNRDNNHHTEKLGEDRDSSIQSPELVLGTPFSPTQTTPFPSSSDDHDSSTQHLTPNNLSSVIYNNRRRGLYDSMSSANTSNLAEQRPPGSDSSDGNPNDILRRLRSPTSNHFNSQQFLLPHRPTSKTHTSVFESGIGLDGYPTPRSSGASISDLQTMSEEYPILIRSCEELKKKNQEFVNQIQSLEKIHEHEIEKLIEELEELKEELVVVKKSEKELSISSNRLMYQLTNSDDHTTRLNNSIANIESNLHKTKLKWEDAVAESEKLRTQLNQKEDELRSANRHIQSHGSEIKKWELDRQLREEHIKNLHLELEELQATREILEEQKQSNLDLKLTIDRLKFELDEQRLRNAGSSVADSRPTSIAGSVGQNLGEEFKKAIKSGEYNQEFGSDTDDGQDDDDDTEEIDRVIKDLDNNRQHSPGGDGDDIFQEIRIRRYKRRSKTLMHGENSPRMADEHDHRSRFIEEEEIELQDASTDTTDLTTFKTTDTQTDPVPEPPPVYRPKMEDLQVQTDEPIPSTSSEVKQEEEVDDSLSLLKLVAGIDPIVLKLAIDHIKREMINQQHSETVDNDDGDDDGDDQSSSSGSSCLSETVLNPAPELPPKEEEDPDRSSPKTPDPKKTGWAILSSAFQDLSLNGILESLSSSLSLLNPSSHNRLSKEDPNGKALLRRKIRLYTTIIIFLTIIASLIFRSSSSSALSNSGTYKFTNQASSSSSSCILEAIKKSSIDNQDYLLGILSSSSSSPFNASSPSSNINGPGNPSFIKIIHANSLADLIDFNSVALGKEGFFLDYLKSHFQFFVRLTHFGSHMLWSTVSMYQTNPT</sequence>
<dbReference type="EMBL" id="CM045875">
    <property type="protein sequence ID" value="KAI7943983.1"/>
    <property type="molecule type" value="Genomic_DNA"/>
</dbReference>
<name>A0ACC0E4A0_9BASI</name>
<organism evidence="1 2">
    <name type="scientific">Puccinia striiformis f. sp. tritici</name>
    <dbReference type="NCBI Taxonomy" id="168172"/>
    <lineage>
        <taxon>Eukaryota</taxon>
        <taxon>Fungi</taxon>
        <taxon>Dikarya</taxon>
        <taxon>Basidiomycota</taxon>
        <taxon>Pucciniomycotina</taxon>
        <taxon>Pucciniomycetes</taxon>
        <taxon>Pucciniales</taxon>
        <taxon>Pucciniaceae</taxon>
        <taxon>Puccinia</taxon>
    </lineage>
</organism>
<proteinExistence type="predicted"/>
<dbReference type="Proteomes" id="UP001060170">
    <property type="component" value="Chromosome 11"/>
</dbReference>
<reference evidence="1 2" key="3">
    <citation type="journal article" date="2022" name="Microbiol. Spectr.">
        <title>Folding features and dynamics of 3D genome architecture in plant fungal pathogens.</title>
        <authorList>
            <person name="Xia C."/>
        </authorList>
    </citation>
    <scope>NUCLEOTIDE SEQUENCE [LARGE SCALE GENOMIC DNA]</scope>
    <source>
        <strain evidence="1 2">93-210</strain>
    </source>
</reference>
<gene>
    <name evidence="1" type="ORF">MJO28_011511</name>
</gene>
<reference evidence="2" key="1">
    <citation type="journal article" date="2018" name="BMC Genomics">
        <title>Genomic insights into host adaptation between the wheat stripe rust pathogen (Puccinia striiformis f. sp. tritici) and the barley stripe rust pathogen (Puccinia striiformis f. sp. hordei).</title>
        <authorList>
            <person name="Xia C."/>
            <person name="Wang M."/>
            <person name="Yin C."/>
            <person name="Cornejo O.E."/>
            <person name="Hulbert S.H."/>
            <person name="Chen X."/>
        </authorList>
    </citation>
    <scope>NUCLEOTIDE SEQUENCE [LARGE SCALE GENOMIC DNA]</scope>
    <source>
        <strain evidence="2">93-210</strain>
    </source>
</reference>
<evidence type="ECO:0000313" key="2">
    <source>
        <dbReference type="Proteomes" id="UP001060170"/>
    </source>
</evidence>
<protein>
    <submittedName>
        <fullName evidence="1">Uncharacterized protein</fullName>
    </submittedName>
</protein>
<comment type="caution">
    <text evidence="1">The sequence shown here is derived from an EMBL/GenBank/DDBJ whole genome shotgun (WGS) entry which is preliminary data.</text>
</comment>
<keyword evidence="2" id="KW-1185">Reference proteome</keyword>